<dbReference type="GO" id="GO:0006355">
    <property type="term" value="P:regulation of DNA-templated transcription"/>
    <property type="evidence" value="ECO:0007669"/>
    <property type="project" value="InterPro"/>
</dbReference>
<dbReference type="InterPro" id="IPR036650">
    <property type="entry name" value="CAT_RNA-bd_dom_sf"/>
</dbReference>
<dbReference type="SUPFAM" id="SSF50151">
    <property type="entry name" value="SacY-like RNA-binding domain"/>
    <property type="match status" value="1"/>
</dbReference>
<dbReference type="PANTHER" id="PTHR30185:SF18">
    <property type="entry name" value="TRANSCRIPTIONAL REGULATOR MTLR"/>
    <property type="match status" value="1"/>
</dbReference>
<dbReference type="SUPFAM" id="SSF63520">
    <property type="entry name" value="PTS-regulatory domain, PRD"/>
    <property type="match status" value="2"/>
</dbReference>
<dbReference type="InterPro" id="IPR004341">
    <property type="entry name" value="CAT_RNA-bd_dom"/>
</dbReference>
<keyword evidence="2" id="KW-0805">Transcription regulation</keyword>
<dbReference type="PROSITE" id="PS51372">
    <property type="entry name" value="PRD_2"/>
    <property type="match status" value="2"/>
</dbReference>
<dbReference type="Gene3D" id="1.10.1790.10">
    <property type="entry name" value="PRD domain"/>
    <property type="match status" value="2"/>
</dbReference>
<sequence length="277" mass="32412">MKIIKSINNNFAVAEDSAGNQCIVSGKGIGFGTVPREVTDLGVINRTYYDVDSAYIAMINDFPEEIIDVSSKIIDYTRLVIDNPISSNIVFTLADHINFCIQRYQKHMNIKLPITNDIEFFFEKEMKIGKYGLKLIKKQLHVYLPKEEAAYIALHIINAEENFKSKEEINDDEIIEKITELIEEEYQLRINKENFNYSRFVSHMHYLLKRGKCKELLSTDNRKLYHILKEDQPLTYICTEKVSKYFVNETGIQLTDEEKLYLMLHINRLCTREDCNQ</sequence>
<dbReference type="InterPro" id="IPR036634">
    <property type="entry name" value="PRD_sf"/>
</dbReference>
<reference evidence="5 6" key="1">
    <citation type="submission" date="2015-09" db="EMBL/GenBank/DDBJ databases">
        <authorList>
            <consortium name="Pathogen Informatics"/>
        </authorList>
    </citation>
    <scope>NUCLEOTIDE SEQUENCE [LARGE SCALE GENOMIC DNA]</scope>
    <source>
        <strain evidence="5 6">2789STDY5608850</strain>
    </source>
</reference>
<keyword evidence="3" id="KW-0804">Transcription</keyword>
<dbReference type="Gene3D" id="2.30.24.10">
    <property type="entry name" value="CAT RNA-binding domain"/>
    <property type="match status" value="1"/>
</dbReference>
<dbReference type="SMART" id="SM01061">
    <property type="entry name" value="CAT_RBD"/>
    <property type="match status" value="1"/>
</dbReference>
<dbReference type="EMBL" id="CYZE01000002">
    <property type="protein sequence ID" value="CUN79096.1"/>
    <property type="molecule type" value="Genomic_DNA"/>
</dbReference>
<evidence type="ECO:0000313" key="5">
    <source>
        <dbReference type="EMBL" id="CUN79096.1"/>
    </source>
</evidence>
<evidence type="ECO:0000313" key="6">
    <source>
        <dbReference type="Proteomes" id="UP000095651"/>
    </source>
</evidence>
<feature type="domain" description="PRD" evidence="4">
    <location>
        <begin position="167"/>
        <end position="276"/>
    </location>
</feature>
<name>A0A173ZUJ7_9FIRM</name>
<dbReference type="RefSeq" id="WP_055653355.1">
    <property type="nucleotide sequence ID" value="NZ_CABIXC010000002.1"/>
</dbReference>
<evidence type="ECO:0000256" key="1">
    <source>
        <dbReference type="ARBA" id="ARBA00022737"/>
    </source>
</evidence>
<dbReference type="PANTHER" id="PTHR30185">
    <property type="entry name" value="CRYPTIC BETA-GLUCOSIDE BGL OPERON ANTITERMINATOR"/>
    <property type="match status" value="1"/>
</dbReference>
<dbReference type="Proteomes" id="UP000095651">
    <property type="component" value="Unassembled WGS sequence"/>
</dbReference>
<dbReference type="AlphaFoldDB" id="A0A173ZUJ7"/>
<accession>A0A173ZUJ7</accession>
<evidence type="ECO:0000256" key="3">
    <source>
        <dbReference type="ARBA" id="ARBA00023163"/>
    </source>
</evidence>
<gene>
    <name evidence="5" type="primary">licT_2</name>
    <name evidence="5" type="ORF">ERS852407_01102</name>
</gene>
<dbReference type="GO" id="GO:0003723">
    <property type="term" value="F:RNA binding"/>
    <property type="evidence" value="ECO:0007669"/>
    <property type="project" value="InterPro"/>
</dbReference>
<protein>
    <submittedName>
        <fullName evidence="5">Transcriptional antiterminator, BglG family</fullName>
    </submittedName>
</protein>
<dbReference type="InterPro" id="IPR011608">
    <property type="entry name" value="PRD"/>
</dbReference>
<dbReference type="Pfam" id="PF03123">
    <property type="entry name" value="CAT_RBD"/>
    <property type="match status" value="1"/>
</dbReference>
<keyword evidence="1" id="KW-0677">Repeat</keyword>
<organism evidence="5 6">
    <name type="scientific">Hungatella hathewayi</name>
    <dbReference type="NCBI Taxonomy" id="154046"/>
    <lineage>
        <taxon>Bacteria</taxon>
        <taxon>Bacillati</taxon>
        <taxon>Bacillota</taxon>
        <taxon>Clostridia</taxon>
        <taxon>Lachnospirales</taxon>
        <taxon>Lachnospiraceae</taxon>
        <taxon>Hungatella</taxon>
    </lineage>
</organism>
<evidence type="ECO:0000256" key="2">
    <source>
        <dbReference type="ARBA" id="ARBA00023015"/>
    </source>
</evidence>
<proteinExistence type="predicted"/>
<dbReference type="InterPro" id="IPR050661">
    <property type="entry name" value="BglG_antiterminators"/>
</dbReference>
<evidence type="ECO:0000259" key="4">
    <source>
        <dbReference type="PROSITE" id="PS51372"/>
    </source>
</evidence>
<feature type="domain" description="PRD" evidence="4">
    <location>
        <begin position="61"/>
        <end position="166"/>
    </location>
</feature>
<dbReference type="Pfam" id="PF00874">
    <property type="entry name" value="PRD"/>
    <property type="match status" value="2"/>
</dbReference>